<gene>
    <name evidence="9" type="ORF">SAMN05444145_102245</name>
</gene>
<feature type="signal peptide" evidence="4">
    <location>
        <begin position="1"/>
        <end position="22"/>
    </location>
</feature>
<dbReference type="SUPFAM" id="SSF49785">
    <property type="entry name" value="Galactose-binding domain-like"/>
    <property type="match status" value="1"/>
</dbReference>
<dbReference type="InterPro" id="IPR023232">
    <property type="entry name" value="Glyco_hydro_2_AS"/>
</dbReference>
<evidence type="ECO:0000256" key="3">
    <source>
        <dbReference type="ARBA" id="ARBA00023295"/>
    </source>
</evidence>
<feature type="domain" description="Glycosyl hydrolases family 2 sugar binding" evidence="7">
    <location>
        <begin position="36"/>
        <end position="201"/>
    </location>
</feature>
<proteinExistence type="inferred from homology"/>
<reference evidence="9 10" key="1">
    <citation type="submission" date="2016-10" db="EMBL/GenBank/DDBJ databases">
        <authorList>
            <person name="de Groot N.N."/>
        </authorList>
    </citation>
    <scope>NUCLEOTIDE SEQUENCE [LARGE SCALE GENOMIC DNA]</scope>
    <source>
        <strain evidence="9 10">DSM 25383</strain>
    </source>
</reference>
<dbReference type="PRINTS" id="PR00132">
    <property type="entry name" value="GLHYDRLASE2"/>
</dbReference>
<accession>A0A1H3ZKM5</accession>
<keyword evidence="3" id="KW-0326">Glycosidase</keyword>
<dbReference type="Proteomes" id="UP000183253">
    <property type="component" value="Unassembled WGS sequence"/>
</dbReference>
<dbReference type="InterPro" id="IPR040605">
    <property type="entry name" value="Glyco_hydro2_dom5"/>
</dbReference>
<dbReference type="GO" id="GO:0004553">
    <property type="term" value="F:hydrolase activity, hydrolyzing O-glycosyl compounds"/>
    <property type="evidence" value="ECO:0007669"/>
    <property type="project" value="InterPro"/>
</dbReference>
<name>A0A1H3ZKM5_9BACT</name>
<dbReference type="Pfam" id="PF02836">
    <property type="entry name" value="Glyco_hydro_2_C"/>
    <property type="match status" value="1"/>
</dbReference>
<evidence type="ECO:0000259" key="6">
    <source>
        <dbReference type="Pfam" id="PF02836"/>
    </source>
</evidence>
<evidence type="ECO:0000256" key="2">
    <source>
        <dbReference type="ARBA" id="ARBA00022801"/>
    </source>
</evidence>
<evidence type="ECO:0000313" key="9">
    <source>
        <dbReference type="EMBL" id="SEA24215.1"/>
    </source>
</evidence>
<organism evidence="9 10">
    <name type="scientific">Alistipes timonensis JC136</name>
    <dbReference type="NCBI Taxonomy" id="1033731"/>
    <lineage>
        <taxon>Bacteria</taxon>
        <taxon>Pseudomonadati</taxon>
        <taxon>Bacteroidota</taxon>
        <taxon>Bacteroidia</taxon>
        <taxon>Bacteroidales</taxon>
        <taxon>Rikenellaceae</taxon>
        <taxon>Alistipes</taxon>
    </lineage>
</organism>
<dbReference type="Gene3D" id="2.60.120.260">
    <property type="entry name" value="Galactose-binding domain-like"/>
    <property type="match status" value="1"/>
</dbReference>
<evidence type="ECO:0000259" key="5">
    <source>
        <dbReference type="Pfam" id="PF00703"/>
    </source>
</evidence>
<dbReference type="SUPFAM" id="SSF51445">
    <property type="entry name" value="(Trans)glycosidases"/>
    <property type="match status" value="1"/>
</dbReference>
<dbReference type="SUPFAM" id="SSF49373">
    <property type="entry name" value="Invasin/intimin cell-adhesion fragments"/>
    <property type="match status" value="1"/>
</dbReference>
<evidence type="ECO:0000256" key="4">
    <source>
        <dbReference type="SAM" id="SignalP"/>
    </source>
</evidence>
<keyword evidence="4" id="KW-0732">Signal</keyword>
<dbReference type="InterPro" id="IPR006101">
    <property type="entry name" value="Glyco_hydro_2"/>
</dbReference>
<feature type="domain" description="Glycoside hydrolase family 2 catalytic" evidence="6">
    <location>
        <begin position="334"/>
        <end position="471"/>
    </location>
</feature>
<dbReference type="PROSITE" id="PS00608">
    <property type="entry name" value="GLYCOSYL_HYDROL_F2_2"/>
    <property type="match status" value="1"/>
</dbReference>
<evidence type="ECO:0000259" key="8">
    <source>
        <dbReference type="Pfam" id="PF18565"/>
    </source>
</evidence>
<dbReference type="InterPro" id="IPR013783">
    <property type="entry name" value="Ig-like_fold"/>
</dbReference>
<keyword evidence="2 9" id="KW-0378">Hydrolase</keyword>
<dbReference type="Gene3D" id="2.60.40.10">
    <property type="entry name" value="Immunoglobulins"/>
    <property type="match status" value="3"/>
</dbReference>
<dbReference type="InterPro" id="IPR051913">
    <property type="entry name" value="GH2_Domain-Containing"/>
</dbReference>
<dbReference type="Gene3D" id="3.20.20.80">
    <property type="entry name" value="Glycosidases"/>
    <property type="match status" value="1"/>
</dbReference>
<dbReference type="InterPro" id="IPR036156">
    <property type="entry name" value="Beta-gal/glucu_dom_sf"/>
</dbReference>
<feature type="domain" description="Glycoside hydrolase family 2" evidence="8">
    <location>
        <begin position="682"/>
        <end position="784"/>
    </location>
</feature>
<dbReference type="Pfam" id="PF02837">
    <property type="entry name" value="Glyco_hydro_2_N"/>
    <property type="match status" value="1"/>
</dbReference>
<dbReference type="PANTHER" id="PTHR42732">
    <property type="entry name" value="BETA-GALACTOSIDASE"/>
    <property type="match status" value="1"/>
</dbReference>
<dbReference type="EMBL" id="FNRI01000002">
    <property type="protein sequence ID" value="SEA24215.1"/>
    <property type="molecule type" value="Genomic_DNA"/>
</dbReference>
<feature type="chain" id="PRO_5010158301" evidence="4">
    <location>
        <begin position="23"/>
        <end position="1040"/>
    </location>
</feature>
<dbReference type="InterPro" id="IPR006104">
    <property type="entry name" value="Glyco_hydro_2_N"/>
</dbReference>
<dbReference type="Pfam" id="PF18565">
    <property type="entry name" value="Glyco_hydro2_C5"/>
    <property type="match status" value="1"/>
</dbReference>
<dbReference type="Pfam" id="PF00703">
    <property type="entry name" value="Glyco_hydro_2"/>
    <property type="match status" value="1"/>
</dbReference>
<dbReference type="InterPro" id="IPR008964">
    <property type="entry name" value="Invasin/intimin_cell_adhesion"/>
</dbReference>
<evidence type="ECO:0000256" key="1">
    <source>
        <dbReference type="ARBA" id="ARBA00007401"/>
    </source>
</evidence>
<evidence type="ECO:0000313" key="10">
    <source>
        <dbReference type="Proteomes" id="UP000183253"/>
    </source>
</evidence>
<dbReference type="RefSeq" id="WP_010263259.1">
    <property type="nucleotide sequence ID" value="NZ_CAEG01000012.1"/>
</dbReference>
<dbReference type="InterPro" id="IPR008979">
    <property type="entry name" value="Galactose-bd-like_sf"/>
</dbReference>
<dbReference type="STRING" id="1033731.SAMN05444145_102245"/>
<dbReference type="InterPro" id="IPR006103">
    <property type="entry name" value="Glyco_hydro_2_cat"/>
</dbReference>
<dbReference type="SUPFAM" id="SSF49303">
    <property type="entry name" value="beta-Galactosidase/glucuronidase domain"/>
    <property type="match status" value="1"/>
</dbReference>
<feature type="domain" description="Glycoside hydrolase family 2 immunoglobulin-like beta-sandwich" evidence="5">
    <location>
        <begin position="220"/>
        <end position="326"/>
    </location>
</feature>
<sequence>MNLLQRILPLILLLAAASPCHAGRYRPGQVRTERTIDRDWTFRYFPSGKEDAAPASPDYDDATWQAIALPHTWMTYETTGDIHPYIKFASEREDSYWWNGWGWYRKRIVIGEELRGKRIFVELDGVQKYARVYLNGTLLGDHKGGYNGFYFDLTPHIRFGGENLLAVQVSNRRDDRFGTIPPATAGNFNVYGGIYRDVRIVVKNPVYIPFQGSYKHEGGTFVTTPLVNEREARFCLRTYVKNDTPQPAEVNLRSVVTDADSKVIAVLEQRRDIAAGELAGFCQWSDTLRAPRLWSPESPYLYHIYSEIRDAAGRLLDTYHTPLGFRWFAWNYDDNTLSVNGKKIHIHGTNRHQEFPWLGDAMPQWLTERDMLDIRYGMNTNFMRTAHYPHMPAVYDFNDRHGIITVEEVPNNKAIDFDREVQEHNMREMVRRDRNHPSIFLWSVGNETSNAADSRWTREEDSTRLIHERKAENYGDFVTHHASNLDMENLLRVTIRGWTDTDVKNLEPKNNAAVAKSGQLAGTEEWQHTMARVADGSIRGRIDGQVVGWLYADHGCDRIYKDAPLKNINYKGWVDLYRIPKYMYYLWQANYLPEPMVFVHPHYWQRKYLGQRRTIRVDSNCERVELFAGNRSLGVRHPSKENFFTVEFPDVEIVSETLRAVAIRGKERRECRVVMAGEPAAIVLTALRGGIPADRSGLDIVTAGVVDADGNPVQGFSGPLAWNVEGEGTLVGCPLYTSDIDKTLSDEGTGYVTAPVPNVVRSTARPGRITVTVSSPGLASGKITIRTHAVKEKTADGIFEPRLSDEGRAKIRRDTAFREVVEYVEEMRPIFAPEQIEAASKEEYARQMKEFVLARNPQIDKKSVEFKCLVKKLTVYIENTRGELTEDDYNFIARTYNDLRMLSRSIENRHFHPAYTEELKSYYADRMLVRGRMTDIGKTIRLIDAIPDGLDIVYVRNPERSTQPAPLQYGNTTYRYSAVAASVERAVELLHPEFTDFAPAERRRVMDYLARINPSVVRNGDGYTFRFDRPLAIPRNLNEL</sequence>
<protein>
    <submittedName>
        <fullName evidence="9">Glycosyl hydrolases family 2</fullName>
    </submittedName>
</protein>
<dbReference type="GO" id="GO:0005975">
    <property type="term" value="P:carbohydrate metabolic process"/>
    <property type="evidence" value="ECO:0007669"/>
    <property type="project" value="InterPro"/>
</dbReference>
<dbReference type="InterPro" id="IPR017853">
    <property type="entry name" value="GH"/>
</dbReference>
<dbReference type="InterPro" id="IPR006102">
    <property type="entry name" value="Ig-like_GH2"/>
</dbReference>
<keyword evidence="10" id="KW-1185">Reference proteome</keyword>
<evidence type="ECO:0000259" key="7">
    <source>
        <dbReference type="Pfam" id="PF02837"/>
    </source>
</evidence>
<comment type="similarity">
    <text evidence="1">Belongs to the glycosyl hydrolase 2 family.</text>
</comment>
<dbReference type="OrthoDB" id="9801077at2"/>
<dbReference type="AlphaFoldDB" id="A0A1H3ZKM5"/>
<dbReference type="PANTHER" id="PTHR42732:SF1">
    <property type="entry name" value="BETA-MANNOSIDASE"/>
    <property type="match status" value="1"/>
</dbReference>